<evidence type="ECO:0000313" key="1">
    <source>
        <dbReference type="EMBL" id="CUO45884.1"/>
    </source>
</evidence>
<accession>A0A174F707</accession>
<dbReference type="AlphaFoldDB" id="A0A174F707"/>
<proteinExistence type="predicted"/>
<gene>
    <name evidence="1" type="ORF">ERS852471_01608</name>
</gene>
<dbReference type="RefSeq" id="WP_055265443.1">
    <property type="nucleotide sequence ID" value="NZ_CABIXQ010000009.1"/>
</dbReference>
<dbReference type="EMBL" id="CYZX01000009">
    <property type="protein sequence ID" value="CUO45884.1"/>
    <property type="molecule type" value="Genomic_DNA"/>
</dbReference>
<reference evidence="1 2" key="1">
    <citation type="submission" date="2015-09" db="EMBL/GenBank/DDBJ databases">
        <authorList>
            <consortium name="Pathogen Informatics"/>
        </authorList>
    </citation>
    <scope>NUCLEOTIDE SEQUENCE [LARGE SCALE GENOMIC DNA]</scope>
    <source>
        <strain evidence="1 2">2789STDY5834856</strain>
    </source>
</reference>
<sequence length="133" mass="15109">MQRARELKYEEIDGKPYFTADKAKVDEVAKNIFNVDIYTDKLRDDLYEAIYVDSKLIAFKDNKYVISTASGRMPGFVNLVDSITKSKEGSYKIDFTIYDIIDSGYIGKQGELIRNRDLTNCIISGNGVAEVKE</sequence>
<dbReference type="Proteomes" id="UP000095594">
    <property type="component" value="Unassembled WGS sequence"/>
</dbReference>
<protein>
    <submittedName>
        <fullName evidence="1">Uncharacterized protein</fullName>
    </submittedName>
</protein>
<organism evidence="1 2">
    <name type="scientific">Clostridium disporicum</name>
    <dbReference type="NCBI Taxonomy" id="84024"/>
    <lineage>
        <taxon>Bacteria</taxon>
        <taxon>Bacillati</taxon>
        <taxon>Bacillota</taxon>
        <taxon>Clostridia</taxon>
        <taxon>Eubacteriales</taxon>
        <taxon>Clostridiaceae</taxon>
        <taxon>Clostridium</taxon>
    </lineage>
</organism>
<evidence type="ECO:0000313" key="2">
    <source>
        <dbReference type="Proteomes" id="UP000095594"/>
    </source>
</evidence>
<name>A0A174F707_9CLOT</name>